<dbReference type="Proteomes" id="UP000319014">
    <property type="component" value="Unassembled WGS sequence"/>
</dbReference>
<name>A0A521BD73_9RHOB</name>
<dbReference type="PROSITE" id="PS50005">
    <property type="entry name" value="TPR"/>
    <property type="match status" value="1"/>
</dbReference>
<evidence type="ECO:0000256" key="1">
    <source>
        <dbReference type="PROSITE-ProRule" id="PRU00339"/>
    </source>
</evidence>
<dbReference type="AlphaFoldDB" id="A0A521BD73"/>
<keyword evidence="3" id="KW-1185">Reference proteome</keyword>
<dbReference type="InterPro" id="IPR011990">
    <property type="entry name" value="TPR-like_helical_dom_sf"/>
</dbReference>
<proteinExistence type="predicted"/>
<dbReference type="Gene3D" id="1.25.40.10">
    <property type="entry name" value="Tetratricopeptide repeat domain"/>
    <property type="match status" value="1"/>
</dbReference>
<dbReference type="OrthoDB" id="7770842at2"/>
<dbReference type="SUPFAM" id="SSF48452">
    <property type="entry name" value="TPR-like"/>
    <property type="match status" value="1"/>
</dbReference>
<gene>
    <name evidence="2" type="ORF">SAMN06265221_102241</name>
</gene>
<reference evidence="2 3" key="1">
    <citation type="submission" date="2017-05" db="EMBL/GenBank/DDBJ databases">
        <authorList>
            <person name="Varghese N."/>
            <person name="Submissions S."/>
        </authorList>
    </citation>
    <scope>NUCLEOTIDE SEQUENCE [LARGE SCALE GENOMIC DNA]</scope>
    <source>
        <strain evidence="2 3">DSM 100094</strain>
    </source>
</reference>
<dbReference type="EMBL" id="FXTK01000002">
    <property type="protein sequence ID" value="SMO45027.1"/>
    <property type="molecule type" value="Genomic_DNA"/>
</dbReference>
<dbReference type="InterPro" id="IPR019734">
    <property type="entry name" value="TPR_rpt"/>
</dbReference>
<feature type="repeat" description="TPR" evidence="1">
    <location>
        <begin position="60"/>
        <end position="93"/>
    </location>
</feature>
<evidence type="ECO:0000313" key="2">
    <source>
        <dbReference type="EMBL" id="SMO45027.1"/>
    </source>
</evidence>
<organism evidence="2 3">
    <name type="scientific">Paracoccus laeviglucosivorans</name>
    <dbReference type="NCBI Taxonomy" id="1197861"/>
    <lineage>
        <taxon>Bacteria</taxon>
        <taxon>Pseudomonadati</taxon>
        <taxon>Pseudomonadota</taxon>
        <taxon>Alphaproteobacteria</taxon>
        <taxon>Rhodobacterales</taxon>
        <taxon>Paracoccaceae</taxon>
        <taxon>Paracoccus</taxon>
    </lineage>
</organism>
<sequence>MQFAPDILNSTRKPLLGLFLLAMLAGCAENEFGVEPTRETSAAQKMAELKVNLKRDPNDGTSLKEIGDMQAANGQWSQAMGAYREALLVQPSDRDARLGYGEGQLAVGDYAGALSTAEKAGGSDIRVLLLRSGALAGLNRLGEARGVLDSASAAAPRNLDVRTNIAIVGALSRDPQAYAIARAAAFAPDSEYSHRRNLVLVGGIAGQDANARQDGIQLGLGSEEIGDILAVGRRARVQGMAAFGVLAGG</sequence>
<dbReference type="RefSeq" id="WP_142661777.1">
    <property type="nucleotide sequence ID" value="NZ_FXTK01000002.1"/>
</dbReference>
<evidence type="ECO:0000313" key="3">
    <source>
        <dbReference type="Proteomes" id="UP000319014"/>
    </source>
</evidence>
<keyword evidence="1" id="KW-0802">TPR repeat</keyword>
<accession>A0A521BD73</accession>
<protein>
    <submittedName>
        <fullName evidence="2">Uncharacterized protein</fullName>
    </submittedName>
</protein>